<evidence type="ECO:0000313" key="3">
    <source>
        <dbReference type="Proteomes" id="UP001500967"/>
    </source>
</evidence>
<sequence>MTLIGLPLLLVLSAALLVVLAGTLIGWNRWPRRVAWPARVLGLLLVMVLPVAVSGDIMNRYYGFYTSWSDLTGGPVDVRLTAAAELHHERVSSSDLADGRAAAAHGHGIMIPWSMPGARSGLNRSGYVYLPAAYFDRARSTERFPVIELLHGYSGSPHNWVHALPIASMLDTEIAAGRMAPVIAVAPYEYDRNDGECVNAVRGEQNETYLARDVPTDIADSFRTATAPGSWSTLGFSTGGFCAVNMALHNPHTYRAAVSLSGYFTALTDASTGDLYRGDAAVRRYDSPAWFVRHRPVYPSLYVFASGGDTAAMREIAPFRRAVPAGTDLTTVTMPTGGHNTTVWNAALPPALDWLGHRLPAPTTTPLVAK</sequence>
<dbReference type="InterPro" id="IPR029058">
    <property type="entry name" value="AB_hydrolase_fold"/>
</dbReference>
<comment type="caution">
    <text evidence="2">The sequence shown here is derived from an EMBL/GenBank/DDBJ whole genome shotgun (WGS) entry which is preliminary data.</text>
</comment>
<gene>
    <name evidence="2" type="ORF">GCM10009539_37630</name>
</gene>
<dbReference type="GO" id="GO:0016787">
    <property type="term" value="F:hydrolase activity"/>
    <property type="evidence" value="ECO:0007669"/>
    <property type="project" value="UniProtKB-KW"/>
</dbReference>
<proteinExistence type="predicted"/>
<accession>A0ABN0UFH8</accession>
<dbReference type="Gene3D" id="3.40.50.1820">
    <property type="entry name" value="alpha/beta hydrolase"/>
    <property type="match status" value="1"/>
</dbReference>
<feature type="transmembrane region" description="Helical" evidence="1">
    <location>
        <begin position="37"/>
        <end position="58"/>
    </location>
</feature>
<dbReference type="Pfam" id="PF00756">
    <property type="entry name" value="Esterase"/>
    <property type="match status" value="1"/>
</dbReference>
<keyword evidence="2" id="KW-0378">Hydrolase</keyword>
<keyword evidence="1" id="KW-0812">Transmembrane</keyword>
<dbReference type="EMBL" id="BAAAGX010000014">
    <property type="protein sequence ID" value="GAA0248832.1"/>
    <property type="molecule type" value="Genomic_DNA"/>
</dbReference>
<keyword evidence="1" id="KW-1133">Transmembrane helix</keyword>
<dbReference type="SUPFAM" id="SSF53474">
    <property type="entry name" value="alpha/beta-Hydrolases"/>
    <property type="match status" value="1"/>
</dbReference>
<reference evidence="2 3" key="1">
    <citation type="journal article" date="2019" name="Int. J. Syst. Evol. Microbiol.">
        <title>The Global Catalogue of Microorganisms (GCM) 10K type strain sequencing project: providing services to taxonomists for standard genome sequencing and annotation.</title>
        <authorList>
            <consortium name="The Broad Institute Genomics Platform"/>
            <consortium name="The Broad Institute Genome Sequencing Center for Infectious Disease"/>
            <person name="Wu L."/>
            <person name="Ma J."/>
        </authorList>
    </citation>
    <scope>NUCLEOTIDE SEQUENCE [LARGE SCALE GENOMIC DNA]</scope>
    <source>
        <strain evidence="2 3">JCM 10425</strain>
    </source>
</reference>
<keyword evidence="3" id="KW-1185">Reference proteome</keyword>
<dbReference type="InterPro" id="IPR000801">
    <property type="entry name" value="Esterase-like"/>
</dbReference>
<keyword evidence="1" id="KW-0472">Membrane</keyword>
<organism evidence="2 3">
    <name type="scientific">Cryptosporangium japonicum</name>
    <dbReference type="NCBI Taxonomy" id="80872"/>
    <lineage>
        <taxon>Bacteria</taxon>
        <taxon>Bacillati</taxon>
        <taxon>Actinomycetota</taxon>
        <taxon>Actinomycetes</taxon>
        <taxon>Cryptosporangiales</taxon>
        <taxon>Cryptosporangiaceae</taxon>
        <taxon>Cryptosporangium</taxon>
    </lineage>
</organism>
<evidence type="ECO:0000313" key="2">
    <source>
        <dbReference type="EMBL" id="GAA0248832.1"/>
    </source>
</evidence>
<dbReference type="PANTHER" id="PTHR48098:SF1">
    <property type="entry name" value="DIACYLGLYCEROL ACYLTRANSFERASE_MYCOLYLTRANSFERASE AG85A"/>
    <property type="match status" value="1"/>
</dbReference>
<dbReference type="Proteomes" id="UP001500967">
    <property type="component" value="Unassembled WGS sequence"/>
</dbReference>
<dbReference type="InterPro" id="IPR050583">
    <property type="entry name" value="Mycobacterial_A85_antigen"/>
</dbReference>
<name>A0ABN0UFH8_9ACTN</name>
<protein>
    <submittedName>
        <fullName evidence="2">Alpha/beta hydrolase-fold protein</fullName>
    </submittedName>
</protein>
<dbReference type="RefSeq" id="WP_344650130.1">
    <property type="nucleotide sequence ID" value="NZ_BAAAGX010000014.1"/>
</dbReference>
<evidence type="ECO:0000256" key="1">
    <source>
        <dbReference type="SAM" id="Phobius"/>
    </source>
</evidence>
<dbReference type="PANTHER" id="PTHR48098">
    <property type="entry name" value="ENTEROCHELIN ESTERASE-RELATED"/>
    <property type="match status" value="1"/>
</dbReference>